<reference evidence="1" key="1">
    <citation type="submission" date="2014-09" db="EMBL/GenBank/DDBJ databases">
        <authorList>
            <person name="Magalhaes I.L.F."/>
            <person name="Oliveira U."/>
            <person name="Santos F.R."/>
            <person name="Vidigal T.H.D.A."/>
            <person name="Brescovit A.D."/>
            <person name="Santos A.J."/>
        </authorList>
    </citation>
    <scope>NUCLEOTIDE SEQUENCE</scope>
    <source>
        <tissue evidence="1">Shoot tissue taken approximately 20 cm above the soil surface</tissue>
    </source>
</reference>
<reference evidence="1" key="2">
    <citation type="journal article" date="2015" name="Data Brief">
        <title>Shoot transcriptome of the giant reed, Arundo donax.</title>
        <authorList>
            <person name="Barrero R.A."/>
            <person name="Guerrero F.D."/>
            <person name="Moolhuijzen P."/>
            <person name="Goolsby J.A."/>
            <person name="Tidwell J."/>
            <person name="Bellgard S.E."/>
            <person name="Bellgard M.I."/>
        </authorList>
    </citation>
    <scope>NUCLEOTIDE SEQUENCE</scope>
    <source>
        <tissue evidence="1">Shoot tissue taken approximately 20 cm above the soil surface</tissue>
    </source>
</reference>
<protein>
    <submittedName>
        <fullName evidence="1">Uncharacterized protein</fullName>
    </submittedName>
</protein>
<sequence>MFLLSSNNWLQRLCAPSQTNYSNQDNICRIIK</sequence>
<dbReference type="AlphaFoldDB" id="A0A0A9AK84"/>
<accession>A0A0A9AK84</accession>
<proteinExistence type="predicted"/>
<evidence type="ECO:0000313" key="1">
    <source>
        <dbReference type="EMBL" id="JAD50278.1"/>
    </source>
</evidence>
<organism evidence="1">
    <name type="scientific">Arundo donax</name>
    <name type="common">Giant reed</name>
    <name type="synonym">Donax arundinaceus</name>
    <dbReference type="NCBI Taxonomy" id="35708"/>
    <lineage>
        <taxon>Eukaryota</taxon>
        <taxon>Viridiplantae</taxon>
        <taxon>Streptophyta</taxon>
        <taxon>Embryophyta</taxon>
        <taxon>Tracheophyta</taxon>
        <taxon>Spermatophyta</taxon>
        <taxon>Magnoliopsida</taxon>
        <taxon>Liliopsida</taxon>
        <taxon>Poales</taxon>
        <taxon>Poaceae</taxon>
        <taxon>PACMAD clade</taxon>
        <taxon>Arundinoideae</taxon>
        <taxon>Arundineae</taxon>
        <taxon>Arundo</taxon>
    </lineage>
</organism>
<dbReference type="EMBL" id="GBRH01247617">
    <property type="protein sequence ID" value="JAD50278.1"/>
    <property type="molecule type" value="Transcribed_RNA"/>
</dbReference>
<name>A0A0A9AK84_ARUDO</name>